<reference evidence="1" key="1">
    <citation type="submission" date="2022-03" db="EMBL/GenBank/DDBJ databases">
        <authorList>
            <person name="Sayadi A."/>
        </authorList>
    </citation>
    <scope>NUCLEOTIDE SEQUENCE</scope>
</reference>
<dbReference type="Proteomes" id="UP001152888">
    <property type="component" value="Unassembled WGS sequence"/>
</dbReference>
<keyword evidence="2" id="KW-1185">Reference proteome</keyword>
<proteinExistence type="predicted"/>
<dbReference type="OrthoDB" id="6618564at2759"/>
<evidence type="ECO:0000313" key="1">
    <source>
        <dbReference type="EMBL" id="CAH2001730.1"/>
    </source>
</evidence>
<dbReference type="AlphaFoldDB" id="A0A9P0PWM8"/>
<dbReference type="EMBL" id="CAKOFQ010007467">
    <property type="protein sequence ID" value="CAH2001730.1"/>
    <property type="molecule type" value="Genomic_DNA"/>
</dbReference>
<protein>
    <submittedName>
        <fullName evidence="1">Uncharacterized protein</fullName>
    </submittedName>
</protein>
<comment type="caution">
    <text evidence="1">The sequence shown here is derived from an EMBL/GenBank/DDBJ whole genome shotgun (WGS) entry which is preliminary data.</text>
</comment>
<name>A0A9P0PWM8_ACAOB</name>
<gene>
    <name evidence="1" type="ORF">ACAOBT_LOCUS26397</name>
</gene>
<accession>A0A9P0PWM8</accession>
<evidence type="ECO:0000313" key="2">
    <source>
        <dbReference type="Proteomes" id="UP001152888"/>
    </source>
</evidence>
<sequence>MSLIVVLLPKVAKSHDIFNELELMGLAISVEVQRTSGQIGQYHHGQRYGHSQPYCTAPPRCVEYAQEHVTQLCPLTDHDARTCAKCSQNHPANSLGCKFVSRNNNEP</sequence>
<organism evidence="1 2">
    <name type="scientific">Acanthoscelides obtectus</name>
    <name type="common">Bean weevil</name>
    <name type="synonym">Bruchus obtectus</name>
    <dbReference type="NCBI Taxonomy" id="200917"/>
    <lineage>
        <taxon>Eukaryota</taxon>
        <taxon>Metazoa</taxon>
        <taxon>Ecdysozoa</taxon>
        <taxon>Arthropoda</taxon>
        <taxon>Hexapoda</taxon>
        <taxon>Insecta</taxon>
        <taxon>Pterygota</taxon>
        <taxon>Neoptera</taxon>
        <taxon>Endopterygota</taxon>
        <taxon>Coleoptera</taxon>
        <taxon>Polyphaga</taxon>
        <taxon>Cucujiformia</taxon>
        <taxon>Chrysomeloidea</taxon>
        <taxon>Chrysomelidae</taxon>
        <taxon>Bruchinae</taxon>
        <taxon>Bruchini</taxon>
        <taxon>Acanthoscelides</taxon>
    </lineage>
</organism>